<reference evidence="2 3" key="1">
    <citation type="submission" date="2022-04" db="EMBL/GenBank/DDBJ databases">
        <title>Identification of a novel bacterium isolated from mangrove sediments.</title>
        <authorList>
            <person name="Pan X."/>
        </authorList>
    </citation>
    <scope>NUCLEOTIDE SEQUENCE [LARGE SCALE GENOMIC DNA]</scope>
    <source>
        <strain evidence="2 3">B2638</strain>
    </source>
</reference>
<dbReference type="Proteomes" id="UP001202281">
    <property type="component" value="Unassembled WGS sequence"/>
</dbReference>
<evidence type="ECO:0000313" key="3">
    <source>
        <dbReference type="Proteomes" id="UP001202281"/>
    </source>
</evidence>
<dbReference type="RefSeq" id="WP_243920889.1">
    <property type="nucleotide sequence ID" value="NZ_JALHLG010000013.1"/>
</dbReference>
<feature type="transmembrane region" description="Helical" evidence="1">
    <location>
        <begin position="20"/>
        <end position="42"/>
    </location>
</feature>
<keyword evidence="1" id="KW-0472">Membrane</keyword>
<dbReference type="EMBL" id="JALHLG010000013">
    <property type="protein sequence ID" value="MCJ2187337.1"/>
    <property type="molecule type" value="Genomic_DNA"/>
</dbReference>
<proteinExistence type="predicted"/>
<sequence>MAGLAFVEKVGQTVQMNNLLRFFGGVLLSSLIVVITISRLAVEVIGASTAPDDYDVLKRRMPAMLSWLFSTPWWAPTALLFGGAGIAAWLIWTATKSAAAKEMEHHSALDEKAIKNTVAAAIDELIATRIQSELSMHSQDERLVKLESEIRDASSVAKSAVEIAGNRFENIGMDIRSLEDQIAATKRQWDEWTHQHCRNQDQRFSWVDAGFTAILHRERLTVLAEKIEVAAEVLLAPRNGGTIDNWDNWATIRLQWQSDLSGWLELADIHRTGVSDKVLNISGDALEGNWPEPDGIFPDATTALAYRRVAKTFDVFRSERDMVDRAVIAAAYGNPSMMANPRLLKSEDL</sequence>
<keyword evidence="3" id="KW-1185">Reference proteome</keyword>
<evidence type="ECO:0008006" key="4">
    <source>
        <dbReference type="Google" id="ProtNLM"/>
    </source>
</evidence>
<protein>
    <recommendedName>
        <fullName evidence="4">Phage abortive infection protein</fullName>
    </recommendedName>
</protein>
<name>A0ABT0BQJ5_9SPHN</name>
<evidence type="ECO:0000256" key="1">
    <source>
        <dbReference type="SAM" id="Phobius"/>
    </source>
</evidence>
<organism evidence="2 3">
    <name type="scientific">Novosphingobium beihaiensis</name>
    <dbReference type="NCBI Taxonomy" id="2930389"/>
    <lineage>
        <taxon>Bacteria</taxon>
        <taxon>Pseudomonadati</taxon>
        <taxon>Pseudomonadota</taxon>
        <taxon>Alphaproteobacteria</taxon>
        <taxon>Sphingomonadales</taxon>
        <taxon>Sphingomonadaceae</taxon>
        <taxon>Novosphingobium</taxon>
    </lineage>
</organism>
<keyword evidence="1" id="KW-0812">Transmembrane</keyword>
<evidence type="ECO:0000313" key="2">
    <source>
        <dbReference type="EMBL" id="MCJ2187337.1"/>
    </source>
</evidence>
<keyword evidence="1" id="KW-1133">Transmembrane helix</keyword>
<comment type="caution">
    <text evidence="2">The sequence shown here is derived from an EMBL/GenBank/DDBJ whole genome shotgun (WGS) entry which is preliminary data.</text>
</comment>
<accession>A0ABT0BQJ5</accession>
<feature type="transmembrane region" description="Helical" evidence="1">
    <location>
        <begin position="63"/>
        <end position="92"/>
    </location>
</feature>
<gene>
    <name evidence="2" type="ORF">MTR66_11000</name>
</gene>